<organism evidence="3 4">
    <name type="scientific">Scleropages formosus</name>
    <name type="common">Asian bonytongue</name>
    <name type="synonym">Osteoglossum formosum</name>
    <dbReference type="NCBI Taxonomy" id="113540"/>
    <lineage>
        <taxon>Eukaryota</taxon>
        <taxon>Metazoa</taxon>
        <taxon>Chordata</taxon>
        <taxon>Craniata</taxon>
        <taxon>Vertebrata</taxon>
        <taxon>Euteleostomi</taxon>
        <taxon>Actinopterygii</taxon>
        <taxon>Neopterygii</taxon>
        <taxon>Teleostei</taxon>
        <taxon>Osteoglossocephala</taxon>
        <taxon>Osteoglossomorpha</taxon>
        <taxon>Osteoglossiformes</taxon>
        <taxon>Osteoglossidae</taxon>
        <taxon>Scleropages</taxon>
    </lineage>
</organism>
<sequence length="216" mass="24290">MGDFLLLCNKQYSLSGKSLNLSPSAHWSGPLSSNRRRHQSLLDKRKVEGAVCPFCFEWRHPDNHRVRLKPRRRASRQVNRLLRREATRKLLSARQAKVLRRFRRSRSSLMATCHTCSRTTRQRGMSREAVAALSQNQRNPGATSKLGTPGRTPQSAGRANAVLLKSSEKTPSTSSTPSLKSSSMKKSVLSRVKKFLMLDSNQNSQKGSLKDFLSSL</sequence>
<dbReference type="Pfam" id="PF15719">
    <property type="entry name" value="Rmp24-like"/>
    <property type="match status" value="1"/>
</dbReference>
<gene>
    <name evidence="3" type="primary">c23h18orf21</name>
</gene>
<dbReference type="PANTHER" id="PTHR31402:SF2">
    <property type="entry name" value="UPF0711 PROTEIN C18ORF21"/>
    <property type="match status" value="1"/>
</dbReference>
<reference evidence="3 4" key="1">
    <citation type="submission" date="2019-04" db="EMBL/GenBank/DDBJ databases">
        <authorList>
            <consortium name="Wellcome Sanger Institute Data Sharing"/>
        </authorList>
    </citation>
    <scope>NUCLEOTIDE SEQUENCE [LARGE SCALE GENOMIC DNA]</scope>
</reference>
<protein>
    <submittedName>
        <fullName evidence="3">Si:dkey-184p18.2</fullName>
    </submittedName>
</protein>
<evidence type="ECO:0000256" key="1">
    <source>
        <dbReference type="ARBA" id="ARBA00006160"/>
    </source>
</evidence>
<proteinExistence type="inferred from homology"/>
<evidence type="ECO:0000313" key="3">
    <source>
        <dbReference type="Ensembl" id="ENSSFOP00015046777.1"/>
    </source>
</evidence>
<reference evidence="3" key="2">
    <citation type="submission" date="2025-08" db="UniProtKB">
        <authorList>
            <consortium name="Ensembl"/>
        </authorList>
    </citation>
    <scope>IDENTIFICATION</scope>
</reference>
<dbReference type="GeneTree" id="ENSGT00390000013383"/>
<evidence type="ECO:0000313" key="4">
    <source>
        <dbReference type="Proteomes" id="UP000694397"/>
    </source>
</evidence>
<dbReference type="InterPro" id="IPR029779">
    <property type="entry name" value="Rmp24-like"/>
</dbReference>
<dbReference type="OrthoDB" id="10049098at2759"/>
<feature type="region of interest" description="Disordered" evidence="2">
    <location>
        <begin position="133"/>
        <end position="186"/>
    </location>
</feature>
<comment type="similarity">
    <text evidence="1">Belongs to the UPF0711 family.</text>
</comment>
<feature type="compositionally biased region" description="Polar residues" evidence="2">
    <location>
        <begin position="133"/>
        <end position="157"/>
    </location>
</feature>
<dbReference type="Proteomes" id="UP000694397">
    <property type="component" value="Chromosome 23"/>
</dbReference>
<dbReference type="AlphaFoldDB" id="A0A8C9T8A6"/>
<accession>A0A8C9T8A6</accession>
<keyword evidence="4" id="KW-1185">Reference proteome</keyword>
<evidence type="ECO:0000256" key="2">
    <source>
        <dbReference type="SAM" id="MobiDB-lite"/>
    </source>
</evidence>
<name>A0A8C9T8A6_SCLFO</name>
<dbReference type="Ensembl" id="ENSSFOT00015041210.1">
    <property type="protein sequence ID" value="ENSSFOP00015046777.1"/>
    <property type="gene ID" value="ENSSFOG00015025484.1"/>
</dbReference>
<dbReference type="PANTHER" id="PTHR31402">
    <property type="entry name" value="UPF0711 PROTEIN C18ORF21"/>
    <property type="match status" value="1"/>
</dbReference>
<reference evidence="3" key="3">
    <citation type="submission" date="2025-09" db="UniProtKB">
        <authorList>
            <consortium name="Ensembl"/>
        </authorList>
    </citation>
    <scope>IDENTIFICATION</scope>
</reference>
<feature type="compositionally biased region" description="Low complexity" evidence="2">
    <location>
        <begin position="163"/>
        <end position="186"/>
    </location>
</feature>